<protein>
    <recommendedName>
        <fullName evidence="3">AB hydrolase-1 domain-containing protein</fullName>
    </recommendedName>
</protein>
<dbReference type="OrthoDB" id="2152248at2759"/>
<proteinExistence type="predicted"/>
<dbReference type="EMBL" id="KV454290">
    <property type="protein sequence ID" value="ODQ76029.1"/>
    <property type="molecule type" value="Genomic_DNA"/>
</dbReference>
<evidence type="ECO:0000313" key="2">
    <source>
        <dbReference type="Proteomes" id="UP000094385"/>
    </source>
</evidence>
<dbReference type="SUPFAM" id="SSF53474">
    <property type="entry name" value="alpha/beta-Hydrolases"/>
    <property type="match status" value="1"/>
</dbReference>
<dbReference type="InterPro" id="IPR029058">
    <property type="entry name" value="AB_hydrolase_fold"/>
</dbReference>
<dbReference type="Proteomes" id="UP000094385">
    <property type="component" value="Unassembled WGS sequence"/>
</dbReference>
<dbReference type="AlphaFoldDB" id="A0A1E3QEA4"/>
<accession>A0A1E3QEA4</accession>
<dbReference type="STRING" id="675824.A0A1E3QEA4"/>
<name>A0A1E3QEA4_LIPST</name>
<dbReference type="PANTHER" id="PTHR47381:SF3">
    <property type="entry name" value="ALPHA_BETA-HYDROLASES SUPERFAMILY PROTEIN"/>
    <property type="match status" value="1"/>
</dbReference>
<organism evidence="1 2">
    <name type="scientific">Lipomyces starkeyi NRRL Y-11557</name>
    <dbReference type="NCBI Taxonomy" id="675824"/>
    <lineage>
        <taxon>Eukaryota</taxon>
        <taxon>Fungi</taxon>
        <taxon>Dikarya</taxon>
        <taxon>Ascomycota</taxon>
        <taxon>Saccharomycotina</taxon>
        <taxon>Lipomycetes</taxon>
        <taxon>Lipomycetales</taxon>
        <taxon>Lipomycetaceae</taxon>
        <taxon>Lipomyces</taxon>
    </lineage>
</organism>
<gene>
    <name evidence="1" type="ORF">LIPSTDRAFT_91482</name>
</gene>
<dbReference type="Gene3D" id="3.40.50.1820">
    <property type="entry name" value="alpha/beta hydrolase"/>
    <property type="match status" value="1"/>
</dbReference>
<reference evidence="1 2" key="1">
    <citation type="journal article" date="2016" name="Proc. Natl. Acad. Sci. U.S.A.">
        <title>Comparative genomics of biotechnologically important yeasts.</title>
        <authorList>
            <person name="Riley R."/>
            <person name="Haridas S."/>
            <person name="Wolfe K.H."/>
            <person name="Lopes M.R."/>
            <person name="Hittinger C.T."/>
            <person name="Goeker M."/>
            <person name="Salamov A.A."/>
            <person name="Wisecaver J.H."/>
            <person name="Long T.M."/>
            <person name="Calvey C.H."/>
            <person name="Aerts A.L."/>
            <person name="Barry K.W."/>
            <person name="Choi C."/>
            <person name="Clum A."/>
            <person name="Coughlan A.Y."/>
            <person name="Deshpande S."/>
            <person name="Douglass A.P."/>
            <person name="Hanson S.J."/>
            <person name="Klenk H.-P."/>
            <person name="LaButti K.M."/>
            <person name="Lapidus A."/>
            <person name="Lindquist E.A."/>
            <person name="Lipzen A.M."/>
            <person name="Meier-Kolthoff J.P."/>
            <person name="Ohm R.A."/>
            <person name="Otillar R.P."/>
            <person name="Pangilinan J.L."/>
            <person name="Peng Y."/>
            <person name="Rokas A."/>
            <person name="Rosa C.A."/>
            <person name="Scheuner C."/>
            <person name="Sibirny A.A."/>
            <person name="Slot J.C."/>
            <person name="Stielow J.B."/>
            <person name="Sun H."/>
            <person name="Kurtzman C.P."/>
            <person name="Blackwell M."/>
            <person name="Grigoriev I.V."/>
            <person name="Jeffries T.W."/>
        </authorList>
    </citation>
    <scope>NUCLEOTIDE SEQUENCE [LARGE SCALE GENOMIC DNA]</scope>
    <source>
        <strain evidence="1 2">NRRL Y-11557</strain>
    </source>
</reference>
<keyword evidence="2" id="KW-1185">Reference proteome</keyword>
<evidence type="ECO:0008006" key="3">
    <source>
        <dbReference type="Google" id="ProtNLM"/>
    </source>
</evidence>
<dbReference type="PANTHER" id="PTHR47381">
    <property type="entry name" value="ALPHA/BETA-HYDROLASES SUPERFAMILY PROTEIN"/>
    <property type="match status" value="1"/>
</dbReference>
<evidence type="ECO:0000313" key="1">
    <source>
        <dbReference type="EMBL" id="ODQ76029.1"/>
    </source>
</evidence>
<sequence length="306" mass="35112">MEPRFSLPDSTPRSSKKEIVIGGLRAYVYGLEELKHKSDVDIAVLYLAHNRTRTYLVTECIAQEVLNRYRTDGRVKKLELIAVTFNMRNHGDREISPAANRTWKDGNEAHGVDLLSLIDGSAQDFQLLLNYMPAYLRGFRRFYNVVGGVSLGAHMAWRMAALSGDQIHAMWMVVGCPNLTSLLLSRLDVNPADLNTTAEQLYKVPYDDLYTVMTEEQRRKWPRRLSEILRDSDRAIDEEFPAHIPLLLQNGLLDQLVPYKYTMPWVDKYKNSRAVEFFVQDNTGHSCTKEMVANIAVWLAKLFQEV</sequence>